<keyword evidence="4" id="KW-1185">Reference proteome</keyword>
<organism evidence="3 4">
    <name type="scientific">Arabis nemorensis</name>
    <dbReference type="NCBI Taxonomy" id="586526"/>
    <lineage>
        <taxon>Eukaryota</taxon>
        <taxon>Viridiplantae</taxon>
        <taxon>Streptophyta</taxon>
        <taxon>Embryophyta</taxon>
        <taxon>Tracheophyta</taxon>
        <taxon>Spermatophyta</taxon>
        <taxon>Magnoliopsida</taxon>
        <taxon>eudicotyledons</taxon>
        <taxon>Gunneridae</taxon>
        <taxon>Pentapetalae</taxon>
        <taxon>rosids</taxon>
        <taxon>malvids</taxon>
        <taxon>Brassicales</taxon>
        <taxon>Brassicaceae</taxon>
        <taxon>Arabideae</taxon>
        <taxon>Arabis</taxon>
    </lineage>
</organism>
<keyword evidence="1" id="KW-0175">Coiled coil</keyword>
<dbReference type="InterPro" id="IPR008808">
    <property type="entry name" value="Powdery_mildew-R_dom"/>
</dbReference>
<dbReference type="EMBL" id="CABITT030000005">
    <property type="protein sequence ID" value="VVB05186.1"/>
    <property type="molecule type" value="Genomic_DNA"/>
</dbReference>
<gene>
    <name evidence="3" type="ORF">ANE_LOCUS15630</name>
</gene>
<dbReference type="AlphaFoldDB" id="A0A565BV02"/>
<evidence type="ECO:0000313" key="4">
    <source>
        <dbReference type="Proteomes" id="UP000489600"/>
    </source>
</evidence>
<proteinExistence type="predicted"/>
<feature type="domain" description="RPW8" evidence="2">
    <location>
        <begin position="1"/>
        <end position="148"/>
    </location>
</feature>
<dbReference type="Proteomes" id="UP000489600">
    <property type="component" value="Unassembled WGS sequence"/>
</dbReference>
<sequence>MPLEEIIAGAALGLALQILHEAIQRAKDRSFTTRCILDLLDATISKITPLVVKIEMLSEEVHESLRKVIKDLKQRLEKAIGLVEAYAELKRRNLLRKYRYKRRIKVLEASFRWMVDVDVQVSQWLDIKELMGKMSDMNMKLDKLRVKQ</sequence>
<feature type="coiled-coil region" evidence="1">
    <location>
        <begin position="62"/>
        <end position="89"/>
    </location>
</feature>
<protein>
    <recommendedName>
        <fullName evidence="2">RPW8 domain-containing protein</fullName>
    </recommendedName>
</protein>
<reference evidence="3" key="1">
    <citation type="submission" date="2019-07" db="EMBL/GenBank/DDBJ databases">
        <authorList>
            <person name="Dittberner H."/>
        </authorList>
    </citation>
    <scope>NUCLEOTIDE SEQUENCE [LARGE SCALE GENOMIC DNA]</scope>
</reference>
<name>A0A565BV02_9BRAS</name>
<comment type="caution">
    <text evidence="3">The sequence shown here is derived from an EMBL/GenBank/DDBJ whole genome shotgun (WGS) entry which is preliminary data.</text>
</comment>
<evidence type="ECO:0000313" key="3">
    <source>
        <dbReference type="EMBL" id="VVB05186.1"/>
    </source>
</evidence>
<accession>A0A565BV02</accession>
<dbReference type="OrthoDB" id="1065366at2759"/>
<dbReference type="PROSITE" id="PS51153">
    <property type="entry name" value="RPW8"/>
    <property type="match status" value="1"/>
</dbReference>
<evidence type="ECO:0000256" key="1">
    <source>
        <dbReference type="SAM" id="Coils"/>
    </source>
</evidence>
<evidence type="ECO:0000259" key="2">
    <source>
        <dbReference type="PROSITE" id="PS51153"/>
    </source>
</evidence>
<dbReference type="Pfam" id="PF05659">
    <property type="entry name" value="RPW8"/>
    <property type="match status" value="1"/>
</dbReference>